<keyword evidence="1 3" id="KW-0378">Hydrolase</keyword>
<dbReference type="Gene3D" id="2.30.40.10">
    <property type="entry name" value="Urease, subunit C, domain 1"/>
    <property type="match status" value="1"/>
</dbReference>
<dbReference type="Proteomes" id="UP000002218">
    <property type="component" value="Chromosome"/>
</dbReference>
<reference evidence="4" key="1">
    <citation type="submission" date="2009-09" db="EMBL/GenBank/DDBJ databases">
        <title>The complete genome of Nakamurella multipartita DSM 44233.</title>
        <authorList>
            <consortium name="US DOE Joint Genome Institute (JGI-PGF)"/>
            <person name="Lucas S."/>
            <person name="Copeland A."/>
            <person name="Lapidus A."/>
            <person name="Glavina del Rio T."/>
            <person name="Dalin E."/>
            <person name="Tice H."/>
            <person name="Bruce D."/>
            <person name="Goodwin L."/>
            <person name="Pitluck S."/>
            <person name="Kyrpides N."/>
            <person name="Mavromatis K."/>
            <person name="Ivanova N."/>
            <person name="Ovchinnikova G."/>
            <person name="Sims D."/>
            <person name="Meincke L."/>
            <person name="Brettin T."/>
            <person name="Detter J.C."/>
            <person name="Han C."/>
            <person name="Larimer F."/>
            <person name="Land M."/>
            <person name="Hauser L."/>
            <person name="Markowitz V."/>
            <person name="Cheng J.-F."/>
            <person name="Hugenholtz P."/>
            <person name="Woyke T."/>
            <person name="Wu D."/>
            <person name="Klenk H.-P."/>
            <person name="Eisen J.A."/>
        </authorList>
    </citation>
    <scope>NUCLEOTIDE SEQUENCE [LARGE SCALE GENOMIC DNA]</scope>
    <source>
        <strain evidence="4">ATCC 700099 / DSM 44233 / CIP 104796 / JCM 9543 / NBRC 105858 / Y-104</strain>
    </source>
</reference>
<dbReference type="Pfam" id="PF01979">
    <property type="entry name" value="Amidohydro_1"/>
    <property type="match status" value="1"/>
</dbReference>
<evidence type="ECO:0000313" key="3">
    <source>
        <dbReference type="EMBL" id="ACV76486.1"/>
    </source>
</evidence>
<dbReference type="PANTHER" id="PTHR43794">
    <property type="entry name" value="AMINOHYDROLASE SSNA-RELATED"/>
    <property type="match status" value="1"/>
</dbReference>
<dbReference type="InParanoid" id="C8XHZ5"/>
<evidence type="ECO:0000256" key="1">
    <source>
        <dbReference type="ARBA" id="ARBA00022801"/>
    </source>
</evidence>
<dbReference type="KEGG" id="nml:Namu_0048"/>
<feature type="domain" description="Amidohydrolase-related" evidence="2">
    <location>
        <begin position="70"/>
        <end position="423"/>
    </location>
</feature>
<dbReference type="InterPro" id="IPR006680">
    <property type="entry name" value="Amidohydro-rel"/>
</dbReference>
<dbReference type="InterPro" id="IPR011059">
    <property type="entry name" value="Metal-dep_hydrolase_composite"/>
</dbReference>
<evidence type="ECO:0000259" key="2">
    <source>
        <dbReference type="Pfam" id="PF01979"/>
    </source>
</evidence>
<keyword evidence="4" id="KW-1185">Reference proteome</keyword>
<dbReference type="SUPFAM" id="SSF51338">
    <property type="entry name" value="Composite domain of metallo-dependent hydrolases"/>
    <property type="match status" value="1"/>
</dbReference>
<name>C8XHZ5_NAKMY</name>
<reference evidence="3 4" key="2">
    <citation type="journal article" date="2010" name="Stand. Genomic Sci.">
        <title>Complete genome sequence of Nakamurella multipartita type strain (Y-104).</title>
        <authorList>
            <person name="Tice H."/>
            <person name="Mayilraj S."/>
            <person name="Sims D."/>
            <person name="Lapidus A."/>
            <person name="Nolan M."/>
            <person name="Lucas S."/>
            <person name="Glavina Del Rio T."/>
            <person name="Copeland A."/>
            <person name="Cheng J.F."/>
            <person name="Meincke L."/>
            <person name="Bruce D."/>
            <person name="Goodwin L."/>
            <person name="Pitluck S."/>
            <person name="Ivanova N."/>
            <person name="Mavromatis K."/>
            <person name="Ovchinnikova G."/>
            <person name="Pati A."/>
            <person name="Chen A."/>
            <person name="Palaniappan K."/>
            <person name="Land M."/>
            <person name="Hauser L."/>
            <person name="Chang Y.J."/>
            <person name="Jeffries C.D."/>
            <person name="Detter J.C."/>
            <person name="Brettin T."/>
            <person name="Rohde M."/>
            <person name="Goker M."/>
            <person name="Bristow J."/>
            <person name="Eisen J.A."/>
            <person name="Markowitz V."/>
            <person name="Hugenholtz P."/>
            <person name="Kyrpides N.C."/>
            <person name="Klenk H.P."/>
            <person name="Chen F."/>
        </authorList>
    </citation>
    <scope>NUCLEOTIDE SEQUENCE [LARGE SCALE GENOMIC DNA]</scope>
    <source>
        <strain evidence="4">ATCC 700099 / DSM 44233 / CIP 104796 / JCM 9543 / NBRC 105858 / Y-104</strain>
    </source>
</reference>
<evidence type="ECO:0000313" key="4">
    <source>
        <dbReference type="Proteomes" id="UP000002218"/>
    </source>
</evidence>
<dbReference type="Gene3D" id="3.20.20.140">
    <property type="entry name" value="Metal-dependent hydrolases"/>
    <property type="match status" value="1"/>
</dbReference>
<dbReference type="STRING" id="479431.Namu_0048"/>
<accession>C8XHZ5</accession>
<dbReference type="eggNOG" id="COG0402">
    <property type="taxonomic scope" value="Bacteria"/>
</dbReference>
<gene>
    <name evidence="3" type="ordered locus">Namu_0048</name>
</gene>
<dbReference type="InterPro" id="IPR032466">
    <property type="entry name" value="Metal_Hydrolase"/>
</dbReference>
<dbReference type="GO" id="GO:0016810">
    <property type="term" value="F:hydrolase activity, acting on carbon-nitrogen (but not peptide) bonds"/>
    <property type="evidence" value="ECO:0007669"/>
    <property type="project" value="InterPro"/>
</dbReference>
<dbReference type="EMBL" id="CP001737">
    <property type="protein sequence ID" value="ACV76486.1"/>
    <property type="molecule type" value="Genomic_DNA"/>
</dbReference>
<organism evidence="3 4">
    <name type="scientific">Nakamurella multipartita (strain ATCC 700099 / DSM 44233 / CIP 104796 / JCM 9543 / NBRC 105858 / Y-104)</name>
    <name type="common">Microsphaera multipartita</name>
    <dbReference type="NCBI Taxonomy" id="479431"/>
    <lineage>
        <taxon>Bacteria</taxon>
        <taxon>Bacillati</taxon>
        <taxon>Actinomycetota</taxon>
        <taxon>Actinomycetes</taxon>
        <taxon>Nakamurellales</taxon>
        <taxon>Nakamurellaceae</taxon>
        <taxon>Nakamurella</taxon>
    </lineage>
</organism>
<dbReference type="HOGENOM" id="CLU_012358_2_3_11"/>
<dbReference type="PANTHER" id="PTHR43794:SF11">
    <property type="entry name" value="AMIDOHYDROLASE-RELATED DOMAIN-CONTAINING PROTEIN"/>
    <property type="match status" value="1"/>
</dbReference>
<dbReference type="InterPro" id="IPR050287">
    <property type="entry name" value="MTA/SAH_deaminase"/>
</dbReference>
<dbReference type="SUPFAM" id="SSF51556">
    <property type="entry name" value="Metallo-dependent hydrolases"/>
    <property type="match status" value="1"/>
</dbReference>
<proteinExistence type="predicted"/>
<protein>
    <submittedName>
        <fullName evidence="3">Amidohydrolase</fullName>
    </submittedName>
</protein>
<sequence length="501" mass="54566">MCPSMTNPQTNPQSDPDSLVLRGGTVLTMDKTHTVLEGADVLVVGDSIAAIGVGLDVPAGTIEIDAGGGIVMPGMIDTHRHMWQTAMRGYGADWTLTQYFVWYYLEHGRKFRPQDVAAGNRLAALESLEAGVTTVVDWSHGLQTVEHAQAAADALQSVPGRYVLAYGNIQAGPWEWTADPAVRAFLERYRDGAGSLNGVRLAFDVTGDPAFPERPAFEVARELGLAVTTHAGVWGATGDDSIRQMYDGGYMQPETVYVHAASLSTDSYHRIAATGGSISVSTESEQSAGQGYPPTWQVRRHGIPVSLSMDTSVWWSGDLFSAMRTTLGADRSREHFEAHLKGETITHAGLRAEHVVDWATRGGARALGRDDLGSLEVGQKADVVLLKNDHSTVSFPVLNPYGHVAFQAQRDDVHTVVVNGALVKRDGRLVDVDLAAVRREIEATVEYLRSELGEPAWTAGMYPDQAAVERLENPYQYTDFKSETTTVAREEAFRAELEDRR</sequence>
<dbReference type="AlphaFoldDB" id="C8XHZ5"/>